<evidence type="ECO:0000256" key="2">
    <source>
        <dbReference type="ARBA" id="ARBA00022448"/>
    </source>
</evidence>
<accession>A0A3N4PK12</accession>
<sequence>MKKIRLPGVLLLLPEPFLKVLLFMKLCFVVVLITCMQVSAKVYSQKTKLTFKAEKVQLARILKLIEKKTNYRFVYSNDVLPAEKKITFTAEETPFDEVMKTLLDDTGLNFKMLSNNLVAIAPQHAVMADITVKGKVTDAKGFPLIGVVVRVEQSTKGTTTNNEGQYEIKVPATAALVFSYLGYVSQRIEVNNNTAINITMQEDAKGLNEILVVGYGTQKRVNMTGAVAAISPAQITQRPVTSIQNALQGLVPGLTVLNRPGDVGSDVGTMTIRGRTNLSAPGPLIVIDGIPASNRELASLNPSDVESMSVLKDAASAAIYGARAANGVLLITTKRGKEGKMSVDLNASYGVQSPTRLPDYLGSADFARLYNEAMTNAGKQPRYTAEEIAKFENGTDRDLYPNTDWYDEALANNPAYKDVQLGVSGSNKGTQYYIGAGYFGQQSLVQNKGMNRYTVRTNISSQVLPILNIGANMSFVKQDLDTKGGEMNWVSLNRLGPTMAARHSDGTWGTINGGKVDATLAKDNVLRNMAEGGRGWTRNQVVQTALNATLTPLPGLSIKGLGSIKYNNDINNRFWNELPPLTNFLTKQPIASTAVTPNEMEEYWARRQELLLQAYAEYERSFGRHTGKIMIGASQESNELRNAFIGRKRFPNNAATTVGLGSGGSENISDDADGTANRSTAEEWAIRSYFGRLNYNYKDKYLFEANLRLDLSSRFHPDYRLAKFPSVSAGWRISEEPFMKSIQWINNMKLRGSWGILGNQDNVALGNYYDRLNTGYSYNFEGSPVDGVWQRTGTNIKASWEEVTMTDIGLDFTLFNGLLDVTADYYVKKTDGILLAQSVPSTYALDAATVNSGATQNTGFELMLSHTKRIGKDFEYHVSANISHIRNKIVSLGEGVTERLSDRWIERVGESVGSFYGWEAQGLFKDKQDVDQHATQSASTKAGDIKYKDQNGDKKIDAADRVILGNDVPWVNYGGSIGASWKGFSVEALLYGAAGVKTYLDGEAAFSFFNGASVKSYHLKRWTTNNPDPNAAYPRILISADGKHNYDNRSSFWLFNASYLRIRSLNFGYTFPRSWVEKAGMQQARLFVTSNNPFTFMMDKRLTDYDPEIGSGRGGYPGIKTWAIGLNARF</sequence>
<keyword evidence="4 7" id="KW-0812">Transmembrane</keyword>
<comment type="caution">
    <text evidence="9">The sequence shown here is derived from an EMBL/GenBank/DDBJ whole genome shotgun (WGS) entry which is preliminary data.</text>
</comment>
<dbReference type="Pfam" id="PF13715">
    <property type="entry name" value="CarbopepD_reg_2"/>
    <property type="match status" value="1"/>
</dbReference>
<dbReference type="InterPro" id="IPR037066">
    <property type="entry name" value="Plug_dom_sf"/>
</dbReference>
<dbReference type="Proteomes" id="UP000278351">
    <property type="component" value="Unassembled WGS sequence"/>
</dbReference>
<dbReference type="PROSITE" id="PS50817">
    <property type="entry name" value="INTEIN_N_TER"/>
    <property type="match status" value="1"/>
</dbReference>
<feature type="domain" description="TonB-dependent receptor plug" evidence="8">
    <location>
        <begin position="222"/>
        <end position="328"/>
    </location>
</feature>
<keyword evidence="5 7" id="KW-0472">Membrane</keyword>
<evidence type="ECO:0000313" key="9">
    <source>
        <dbReference type="EMBL" id="RPE09023.1"/>
    </source>
</evidence>
<organism evidence="9 10">
    <name type="scientific">Chitinophaga lutea</name>
    <dbReference type="NCBI Taxonomy" id="2488634"/>
    <lineage>
        <taxon>Bacteria</taxon>
        <taxon>Pseudomonadati</taxon>
        <taxon>Bacteroidota</taxon>
        <taxon>Chitinophagia</taxon>
        <taxon>Chitinophagales</taxon>
        <taxon>Chitinophagaceae</taxon>
        <taxon>Chitinophaga</taxon>
    </lineage>
</organism>
<dbReference type="InterPro" id="IPR008969">
    <property type="entry name" value="CarboxyPept-like_regulatory"/>
</dbReference>
<evidence type="ECO:0000256" key="3">
    <source>
        <dbReference type="ARBA" id="ARBA00022452"/>
    </source>
</evidence>
<dbReference type="InterPro" id="IPR039426">
    <property type="entry name" value="TonB-dep_rcpt-like"/>
</dbReference>
<evidence type="ECO:0000259" key="8">
    <source>
        <dbReference type="Pfam" id="PF07715"/>
    </source>
</evidence>
<dbReference type="Gene3D" id="2.40.170.20">
    <property type="entry name" value="TonB-dependent receptor, beta-barrel domain"/>
    <property type="match status" value="1"/>
</dbReference>
<dbReference type="InterPro" id="IPR036942">
    <property type="entry name" value="Beta-barrel_TonB_sf"/>
</dbReference>
<dbReference type="SUPFAM" id="SSF49464">
    <property type="entry name" value="Carboxypeptidase regulatory domain-like"/>
    <property type="match status" value="1"/>
</dbReference>
<keyword evidence="3 7" id="KW-1134">Transmembrane beta strand</keyword>
<dbReference type="PROSITE" id="PS52016">
    <property type="entry name" value="TONB_DEPENDENT_REC_3"/>
    <property type="match status" value="1"/>
</dbReference>
<comment type="subcellular location">
    <subcellularLocation>
        <location evidence="1 7">Cell outer membrane</location>
        <topology evidence="1 7">Multi-pass membrane protein</topology>
    </subcellularLocation>
</comment>
<dbReference type="Gene3D" id="2.60.40.1120">
    <property type="entry name" value="Carboxypeptidase-like, regulatory domain"/>
    <property type="match status" value="1"/>
</dbReference>
<evidence type="ECO:0000256" key="1">
    <source>
        <dbReference type="ARBA" id="ARBA00004571"/>
    </source>
</evidence>
<dbReference type="GO" id="GO:0016539">
    <property type="term" value="P:intein-mediated protein splicing"/>
    <property type="evidence" value="ECO:0007669"/>
    <property type="project" value="InterPro"/>
</dbReference>
<protein>
    <submittedName>
        <fullName evidence="9">TonB-dependent receptor</fullName>
    </submittedName>
</protein>
<proteinExistence type="inferred from homology"/>
<keyword evidence="10" id="KW-1185">Reference proteome</keyword>
<reference evidence="9 10" key="1">
    <citation type="submission" date="2018-11" db="EMBL/GenBank/DDBJ databases">
        <title>Chitinophaga lutea sp.nov., isolate from arsenic contaminated soil.</title>
        <authorList>
            <person name="Zong Y."/>
        </authorList>
    </citation>
    <scope>NUCLEOTIDE SEQUENCE [LARGE SCALE GENOMIC DNA]</scope>
    <source>
        <strain evidence="9 10">ZY74</strain>
    </source>
</reference>
<dbReference type="NCBIfam" id="TIGR04056">
    <property type="entry name" value="OMP_RagA_SusC"/>
    <property type="match status" value="1"/>
</dbReference>
<gene>
    <name evidence="9" type="ORF">EGT74_18615</name>
</gene>
<evidence type="ECO:0000313" key="10">
    <source>
        <dbReference type="Proteomes" id="UP000278351"/>
    </source>
</evidence>
<dbReference type="InterPro" id="IPR012910">
    <property type="entry name" value="Plug_dom"/>
</dbReference>
<dbReference type="NCBIfam" id="TIGR04057">
    <property type="entry name" value="SusC_RagA_signa"/>
    <property type="match status" value="1"/>
</dbReference>
<dbReference type="Pfam" id="PF07715">
    <property type="entry name" value="Plug"/>
    <property type="match status" value="1"/>
</dbReference>
<dbReference type="AlphaFoldDB" id="A0A3N4PK12"/>
<dbReference type="InterPro" id="IPR006141">
    <property type="entry name" value="Intein_N"/>
</dbReference>
<evidence type="ECO:0000256" key="6">
    <source>
        <dbReference type="ARBA" id="ARBA00023237"/>
    </source>
</evidence>
<comment type="similarity">
    <text evidence="7">Belongs to the TonB-dependent receptor family.</text>
</comment>
<dbReference type="Gene3D" id="2.170.130.10">
    <property type="entry name" value="TonB-dependent receptor, plug domain"/>
    <property type="match status" value="1"/>
</dbReference>
<name>A0A3N4PK12_9BACT</name>
<dbReference type="InterPro" id="IPR023997">
    <property type="entry name" value="TonB-dep_OMP_SusC/RagA_CS"/>
</dbReference>
<keyword evidence="9" id="KW-0675">Receptor</keyword>
<evidence type="ECO:0000256" key="5">
    <source>
        <dbReference type="ARBA" id="ARBA00023136"/>
    </source>
</evidence>
<dbReference type="SUPFAM" id="SSF56935">
    <property type="entry name" value="Porins"/>
    <property type="match status" value="1"/>
</dbReference>
<keyword evidence="6 7" id="KW-0998">Cell outer membrane</keyword>
<evidence type="ECO:0000256" key="4">
    <source>
        <dbReference type="ARBA" id="ARBA00022692"/>
    </source>
</evidence>
<dbReference type="GO" id="GO:0009279">
    <property type="term" value="C:cell outer membrane"/>
    <property type="evidence" value="ECO:0007669"/>
    <property type="project" value="UniProtKB-SubCell"/>
</dbReference>
<dbReference type="InterPro" id="IPR023996">
    <property type="entry name" value="TonB-dep_OMP_SusC/RagA"/>
</dbReference>
<dbReference type="EMBL" id="RPDH01000002">
    <property type="protein sequence ID" value="RPE09023.1"/>
    <property type="molecule type" value="Genomic_DNA"/>
</dbReference>
<keyword evidence="2 7" id="KW-0813">Transport</keyword>
<evidence type="ECO:0000256" key="7">
    <source>
        <dbReference type="PROSITE-ProRule" id="PRU01360"/>
    </source>
</evidence>